<dbReference type="EnsemblPlants" id="ONIVA06G25010.1">
    <property type="protein sequence ID" value="ONIVA06G25010.1"/>
    <property type="gene ID" value="ONIVA06G25010"/>
</dbReference>
<evidence type="ECO:0000313" key="2">
    <source>
        <dbReference type="Proteomes" id="UP000006591"/>
    </source>
</evidence>
<organism evidence="1">
    <name type="scientific">Oryza nivara</name>
    <name type="common">Indian wild rice</name>
    <name type="synonym">Oryza sativa f. spontanea</name>
    <dbReference type="NCBI Taxonomy" id="4536"/>
    <lineage>
        <taxon>Eukaryota</taxon>
        <taxon>Viridiplantae</taxon>
        <taxon>Streptophyta</taxon>
        <taxon>Embryophyta</taxon>
        <taxon>Tracheophyta</taxon>
        <taxon>Spermatophyta</taxon>
        <taxon>Magnoliopsida</taxon>
        <taxon>Liliopsida</taxon>
        <taxon>Poales</taxon>
        <taxon>Poaceae</taxon>
        <taxon>BOP clade</taxon>
        <taxon>Oryzoideae</taxon>
        <taxon>Oryzeae</taxon>
        <taxon>Oryzinae</taxon>
        <taxon>Oryza</taxon>
    </lineage>
</organism>
<dbReference type="GO" id="GO:0008418">
    <property type="term" value="F:protein-N-terminal asparagine amidohydrolase activity"/>
    <property type="evidence" value="ECO:0007669"/>
    <property type="project" value="InterPro"/>
</dbReference>
<dbReference type="InterPro" id="IPR026750">
    <property type="entry name" value="NTAN1"/>
</dbReference>
<dbReference type="PANTHER" id="PTHR12498:SF0">
    <property type="entry name" value="PROTEIN N-TERMINAL ASPARAGINE AMIDOHYDROLASE"/>
    <property type="match status" value="1"/>
</dbReference>
<reference evidence="1" key="2">
    <citation type="submission" date="2018-04" db="EMBL/GenBank/DDBJ databases">
        <title>OnivRS2 (Oryza nivara Reference Sequence Version 2).</title>
        <authorList>
            <person name="Zhang J."/>
            <person name="Kudrna D."/>
            <person name="Lee S."/>
            <person name="Talag J."/>
            <person name="Rajasekar S."/>
            <person name="Welchert J."/>
            <person name="Hsing Y.-I."/>
            <person name="Wing R.A."/>
        </authorList>
    </citation>
    <scope>NUCLEOTIDE SEQUENCE [LARGE SCALE GENOMIC DNA]</scope>
    <source>
        <strain evidence="1">SL10</strain>
    </source>
</reference>
<protein>
    <recommendedName>
        <fullName evidence="3">Protein N-terminal asparagine amidohydrolase</fullName>
    </recommendedName>
</protein>
<dbReference type="HOGENOM" id="CLU_066533_0_0_1"/>
<dbReference type="Proteomes" id="UP000006591">
    <property type="component" value="Chromosome 6"/>
</dbReference>
<dbReference type="GO" id="GO:0005634">
    <property type="term" value="C:nucleus"/>
    <property type="evidence" value="ECO:0007669"/>
    <property type="project" value="TreeGrafter"/>
</dbReference>
<proteinExistence type="predicted"/>
<keyword evidence="2" id="KW-1185">Reference proteome</keyword>
<name>A0A0E0HTJ5_ORYNI</name>
<evidence type="ECO:0008006" key="3">
    <source>
        <dbReference type="Google" id="ProtNLM"/>
    </source>
</evidence>
<dbReference type="Gramene" id="ONIVA06G25010.1">
    <property type="protein sequence ID" value="ONIVA06G25010.1"/>
    <property type="gene ID" value="ONIVA06G25010"/>
</dbReference>
<reference evidence="1" key="1">
    <citation type="submission" date="2015-04" db="UniProtKB">
        <authorList>
            <consortium name="EnsemblPlants"/>
        </authorList>
    </citation>
    <scope>IDENTIFICATION</scope>
    <source>
        <strain evidence="1">SL10</strain>
    </source>
</reference>
<sequence>MLLVDGEPVSASASPTFGSSRGVRLLGCWRDFFPPRLSPSRFLQGSGGRELREFATVDPARVELVGTDEVTTCVGVVIRNNKTGMTSISHMDFPKIVEGGLKQMLELLGDDNAPFDVHLIGGFDDVSTKVVHSAGRKHIKQEGYSYPLCCRILEVLHKSRQQFHLRTFCVLGSNTTTDSYGNTRPIIGGFVVETSSGAVNPASFEMNSRCPDEIVRRIRVSVSSYDPNWQGRLLETYDTRSDAFEIAPACWMPDWAEMASSLNQLSDSEVLLQCSTSPAAEPPHFVENERRIWRYLIENPYWQDTFPKYKPRVFHRTSDGRCLCAVGQCRFHCTLLLGRNCASSASTQRFAISTV</sequence>
<evidence type="ECO:0000313" key="1">
    <source>
        <dbReference type="EnsemblPlants" id="ONIVA06G25010.1"/>
    </source>
</evidence>
<dbReference type="Pfam" id="PF14736">
    <property type="entry name" value="N_Asn_amidohyd"/>
    <property type="match status" value="1"/>
</dbReference>
<dbReference type="AlphaFoldDB" id="A0A0E0HTJ5"/>
<dbReference type="GO" id="GO:0006511">
    <property type="term" value="P:ubiquitin-dependent protein catabolic process"/>
    <property type="evidence" value="ECO:0007669"/>
    <property type="project" value="TreeGrafter"/>
</dbReference>
<accession>A0A0E0HTJ5</accession>
<dbReference type="PANTHER" id="PTHR12498">
    <property type="entry name" value="N-TERMINAL ASPARAGINE AMIDOHYDROLASE"/>
    <property type="match status" value="1"/>
</dbReference>